<protein>
    <submittedName>
        <fullName evidence="1">Uncharacterized protein</fullName>
    </submittedName>
</protein>
<evidence type="ECO:0000313" key="1">
    <source>
        <dbReference type="EMBL" id="KAJ8633219.1"/>
    </source>
</evidence>
<reference evidence="1 2" key="1">
    <citation type="journal article" date="2022" name="Hortic Res">
        <title>A haplotype resolved chromosomal level avocado genome allows analysis of novel avocado genes.</title>
        <authorList>
            <person name="Nath O."/>
            <person name="Fletcher S.J."/>
            <person name="Hayward A."/>
            <person name="Shaw L.M."/>
            <person name="Masouleh A.K."/>
            <person name="Furtado A."/>
            <person name="Henry R.J."/>
            <person name="Mitter N."/>
        </authorList>
    </citation>
    <scope>NUCLEOTIDE SEQUENCE [LARGE SCALE GENOMIC DNA]</scope>
    <source>
        <strain evidence="2">cv. Hass</strain>
    </source>
</reference>
<proteinExistence type="predicted"/>
<accession>A0ACC2LII7</accession>
<gene>
    <name evidence="1" type="ORF">MRB53_026555</name>
</gene>
<name>A0ACC2LII7_PERAE</name>
<organism evidence="1 2">
    <name type="scientific">Persea americana</name>
    <name type="common">Avocado</name>
    <dbReference type="NCBI Taxonomy" id="3435"/>
    <lineage>
        <taxon>Eukaryota</taxon>
        <taxon>Viridiplantae</taxon>
        <taxon>Streptophyta</taxon>
        <taxon>Embryophyta</taxon>
        <taxon>Tracheophyta</taxon>
        <taxon>Spermatophyta</taxon>
        <taxon>Magnoliopsida</taxon>
        <taxon>Magnoliidae</taxon>
        <taxon>Laurales</taxon>
        <taxon>Lauraceae</taxon>
        <taxon>Persea</taxon>
    </lineage>
</organism>
<keyword evidence="2" id="KW-1185">Reference proteome</keyword>
<sequence length="97" mass="10737">MNVKEIDKFDVKDIERNVSPHTQKKIKCLLPLSPASLLLVANDTPRHGGPSQWSLTQPSDGTIVYELLPKYGLLRGLLPDFVTSFSLSDNGSFVIDL</sequence>
<dbReference type="EMBL" id="CM056816">
    <property type="protein sequence ID" value="KAJ8633219.1"/>
    <property type="molecule type" value="Genomic_DNA"/>
</dbReference>
<evidence type="ECO:0000313" key="2">
    <source>
        <dbReference type="Proteomes" id="UP001234297"/>
    </source>
</evidence>
<comment type="caution">
    <text evidence="1">The sequence shown here is derived from an EMBL/GenBank/DDBJ whole genome shotgun (WGS) entry which is preliminary data.</text>
</comment>
<dbReference type="Proteomes" id="UP001234297">
    <property type="component" value="Chromosome 8"/>
</dbReference>